<dbReference type="InterPro" id="IPR020036">
    <property type="entry name" value="PseH"/>
</dbReference>
<dbReference type="EC" id="2.3.1.202" evidence="2"/>
<reference evidence="3" key="1">
    <citation type="journal article" date="2019" name="Int. J. Syst. Evol. Microbiol.">
        <title>The Global Catalogue of Microorganisms (GCM) 10K type strain sequencing project: providing services to taxonomists for standard genome sequencing and annotation.</title>
        <authorList>
            <consortium name="The Broad Institute Genomics Platform"/>
            <consortium name="The Broad Institute Genome Sequencing Center for Infectious Disease"/>
            <person name="Wu L."/>
            <person name="Ma J."/>
        </authorList>
    </citation>
    <scope>NUCLEOTIDE SEQUENCE [LARGE SCALE GENOMIC DNA]</scope>
    <source>
        <strain evidence="3">CCUG 56607</strain>
    </source>
</reference>
<evidence type="ECO:0000313" key="3">
    <source>
        <dbReference type="Proteomes" id="UP001596990"/>
    </source>
</evidence>
<protein>
    <submittedName>
        <fullName evidence="2">UDP-4-amino-4, 6-dideoxy-N-acetyl-beta-L-altrosamine N-acetyltransferase</fullName>
        <ecNumber evidence="2">2.3.1.202</ecNumber>
    </submittedName>
</protein>
<name>A0ABW3KZQ1_9BACI</name>
<evidence type="ECO:0000259" key="1">
    <source>
        <dbReference type="PROSITE" id="PS51186"/>
    </source>
</evidence>
<evidence type="ECO:0000313" key="2">
    <source>
        <dbReference type="EMBL" id="MFD1019130.1"/>
    </source>
</evidence>
<dbReference type="CDD" id="cd04301">
    <property type="entry name" value="NAT_SF"/>
    <property type="match status" value="1"/>
</dbReference>
<comment type="caution">
    <text evidence="2">The sequence shown here is derived from an EMBL/GenBank/DDBJ whole genome shotgun (WGS) entry which is preliminary data.</text>
</comment>
<keyword evidence="3" id="KW-1185">Reference proteome</keyword>
<dbReference type="Proteomes" id="UP001596990">
    <property type="component" value="Unassembled WGS sequence"/>
</dbReference>
<dbReference type="RefSeq" id="WP_386058473.1">
    <property type="nucleotide sequence ID" value="NZ_JBHTKL010000002.1"/>
</dbReference>
<dbReference type="EMBL" id="JBHTKL010000002">
    <property type="protein sequence ID" value="MFD1019130.1"/>
    <property type="molecule type" value="Genomic_DNA"/>
</dbReference>
<keyword evidence="2" id="KW-0012">Acyltransferase</keyword>
<dbReference type="PANTHER" id="PTHR43415">
    <property type="entry name" value="SPERMIDINE N(1)-ACETYLTRANSFERASE"/>
    <property type="match status" value="1"/>
</dbReference>
<gene>
    <name evidence="2" type="primary">pseH</name>
    <name evidence="2" type="ORF">ACFQ2J_07990</name>
</gene>
<keyword evidence="2" id="KW-0808">Transferase</keyword>
<dbReference type="NCBIfam" id="TIGR03585">
    <property type="entry name" value="PseH"/>
    <property type="match status" value="1"/>
</dbReference>
<dbReference type="InterPro" id="IPR016181">
    <property type="entry name" value="Acyl_CoA_acyltransferase"/>
</dbReference>
<dbReference type="PANTHER" id="PTHR43415:SF3">
    <property type="entry name" value="GNAT-FAMILY ACETYLTRANSFERASE"/>
    <property type="match status" value="1"/>
</dbReference>
<dbReference type="InterPro" id="IPR000182">
    <property type="entry name" value="GNAT_dom"/>
</dbReference>
<sequence>MFEGERITLRKITMDDAETYHRWRNDPEVMQSTSPTLDTYTLEDTKAFIEMISTSAQSKSYLIEAKEGGQPIGVVSLINIDYKNRNAECIIDIGEKEWWGKGIGKEAMNLLLHYAFAELNLHKVHLKVFSFNYRAIKLYEKLGFTKEGTWKDHLFRDGKWHDVVLMGTFQNDYLKSDDK</sequence>
<accession>A0ABW3KZQ1</accession>
<proteinExistence type="predicted"/>
<dbReference type="PROSITE" id="PS51186">
    <property type="entry name" value="GNAT"/>
    <property type="match status" value="1"/>
</dbReference>
<feature type="domain" description="N-acetyltransferase" evidence="1">
    <location>
        <begin position="7"/>
        <end position="171"/>
    </location>
</feature>
<dbReference type="Gene3D" id="3.40.630.30">
    <property type="match status" value="1"/>
</dbReference>
<organism evidence="2 3">
    <name type="scientific">Thalassobacillus hwangdonensis</name>
    <dbReference type="NCBI Taxonomy" id="546108"/>
    <lineage>
        <taxon>Bacteria</taxon>
        <taxon>Bacillati</taxon>
        <taxon>Bacillota</taxon>
        <taxon>Bacilli</taxon>
        <taxon>Bacillales</taxon>
        <taxon>Bacillaceae</taxon>
        <taxon>Thalassobacillus</taxon>
    </lineage>
</organism>
<dbReference type="GO" id="GO:0016746">
    <property type="term" value="F:acyltransferase activity"/>
    <property type="evidence" value="ECO:0007669"/>
    <property type="project" value="UniProtKB-KW"/>
</dbReference>
<dbReference type="Pfam" id="PF13302">
    <property type="entry name" value="Acetyltransf_3"/>
    <property type="match status" value="1"/>
</dbReference>
<dbReference type="SUPFAM" id="SSF55729">
    <property type="entry name" value="Acyl-CoA N-acyltransferases (Nat)"/>
    <property type="match status" value="1"/>
</dbReference>